<dbReference type="Proteomes" id="UP001529510">
    <property type="component" value="Unassembled WGS sequence"/>
</dbReference>
<organism evidence="2 3">
    <name type="scientific">Cirrhinus mrigala</name>
    <name type="common">Mrigala</name>
    <dbReference type="NCBI Taxonomy" id="683832"/>
    <lineage>
        <taxon>Eukaryota</taxon>
        <taxon>Metazoa</taxon>
        <taxon>Chordata</taxon>
        <taxon>Craniata</taxon>
        <taxon>Vertebrata</taxon>
        <taxon>Euteleostomi</taxon>
        <taxon>Actinopterygii</taxon>
        <taxon>Neopterygii</taxon>
        <taxon>Teleostei</taxon>
        <taxon>Ostariophysi</taxon>
        <taxon>Cypriniformes</taxon>
        <taxon>Cyprinidae</taxon>
        <taxon>Labeoninae</taxon>
        <taxon>Labeonini</taxon>
        <taxon>Cirrhinus</taxon>
    </lineage>
</organism>
<dbReference type="EMBL" id="JAMKFB020000003">
    <property type="protein sequence ID" value="KAL0197235.1"/>
    <property type="molecule type" value="Genomic_DNA"/>
</dbReference>
<dbReference type="AlphaFoldDB" id="A0ABD0RFC7"/>
<evidence type="ECO:0000259" key="1">
    <source>
        <dbReference type="PROSITE" id="PS50853"/>
    </source>
</evidence>
<gene>
    <name evidence="2" type="ORF">M9458_005775</name>
</gene>
<feature type="non-terminal residue" evidence="2">
    <location>
        <position position="62"/>
    </location>
</feature>
<dbReference type="Pfam" id="PF00041">
    <property type="entry name" value="fn3"/>
    <property type="match status" value="1"/>
</dbReference>
<comment type="caution">
    <text evidence="2">The sequence shown here is derived from an EMBL/GenBank/DDBJ whole genome shotgun (WGS) entry which is preliminary data.</text>
</comment>
<sequence length="62" mass="7099">MYKEKDSDSEAQVNVVKGNLTQSVLLRNLRKYIQYEIQVLAFTRIGDGQLSSPPVLERTKDD</sequence>
<name>A0ABD0RFC7_CIRMR</name>
<dbReference type="InterPro" id="IPR013783">
    <property type="entry name" value="Ig-like_fold"/>
</dbReference>
<dbReference type="Gene3D" id="2.60.40.10">
    <property type="entry name" value="Immunoglobulins"/>
    <property type="match status" value="1"/>
</dbReference>
<dbReference type="SUPFAM" id="SSF49265">
    <property type="entry name" value="Fibronectin type III"/>
    <property type="match status" value="1"/>
</dbReference>
<dbReference type="InterPro" id="IPR003961">
    <property type="entry name" value="FN3_dom"/>
</dbReference>
<feature type="domain" description="Fibronectin type-III" evidence="1">
    <location>
        <begin position="1"/>
        <end position="62"/>
    </location>
</feature>
<evidence type="ECO:0000313" key="2">
    <source>
        <dbReference type="EMBL" id="KAL0197235.1"/>
    </source>
</evidence>
<evidence type="ECO:0000313" key="3">
    <source>
        <dbReference type="Proteomes" id="UP001529510"/>
    </source>
</evidence>
<proteinExistence type="predicted"/>
<dbReference type="InterPro" id="IPR036116">
    <property type="entry name" value="FN3_sf"/>
</dbReference>
<protein>
    <recommendedName>
        <fullName evidence="1">Fibronectin type-III domain-containing protein</fullName>
    </recommendedName>
</protein>
<reference evidence="2 3" key="1">
    <citation type="submission" date="2024-05" db="EMBL/GenBank/DDBJ databases">
        <title>Genome sequencing and assembly of Indian major carp, Cirrhinus mrigala (Hamilton, 1822).</title>
        <authorList>
            <person name="Mohindra V."/>
            <person name="Chowdhury L.M."/>
            <person name="Lal K."/>
            <person name="Jena J.K."/>
        </authorList>
    </citation>
    <scope>NUCLEOTIDE SEQUENCE [LARGE SCALE GENOMIC DNA]</scope>
    <source>
        <strain evidence="2">CM1030</strain>
        <tissue evidence="2">Blood</tissue>
    </source>
</reference>
<accession>A0ABD0RFC7</accession>
<dbReference type="PROSITE" id="PS50853">
    <property type="entry name" value="FN3"/>
    <property type="match status" value="1"/>
</dbReference>
<keyword evidence="3" id="KW-1185">Reference proteome</keyword>
<dbReference type="CDD" id="cd00063">
    <property type="entry name" value="FN3"/>
    <property type="match status" value="1"/>
</dbReference>